<evidence type="ECO:0000313" key="2">
    <source>
        <dbReference type="Proteomes" id="UP000678281"/>
    </source>
</evidence>
<proteinExistence type="predicted"/>
<dbReference type="RefSeq" id="WP_212659261.1">
    <property type="nucleotide sequence ID" value="NZ_JAGXTP010000002.1"/>
</dbReference>
<protein>
    <submittedName>
        <fullName evidence="1">Uncharacterized protein</fullName>
    </submittedName>
</protein>
<dbReference type="EMBL" id="JAGXTP010000002">
    <property type="protein sequence ID" value="MBS3849616.1"/>
    <property type="molecule type" value="Genomic_DNA"/>
</dbReference>
<name>A0A942EGR3_9HYPH</name>
<reference evidence="1" key="1">
    <citation type="submission" date="2021-04" db="EMBL/GenBank/DDBJ databases">
        <title>Devosia litorisediminis sp. nov., isolated from a sand dune.</title>
        <authorList>
            <person name="Park S."/>
            <person name="Yoon J.-H."/>
        </authorList>
    </citation>
    <scope>NUCLEOTIDE SEQUENCE</scope>
    <source>
        <strain evidence="1">BSSL-BM10</strain>
    </source>
</reference>
<organism evidence="1 2">
    <name type="scientific">Devosia litorisediminis</name>
    <dbReference type="NCBI Taxonomy" id="2829817"/>
    <lineage>
        <taxon>Bacteria</taxon>
        <taxon>Pseudomonadati</taxon>
        <taxon>Pseudomonadota</taxon>
        <taxon>Alphaproteobacteria</taxon>
        <taxon>Hyphomicrobiales</taxon>
        <taxon>Devosiaceae</taxon>
        <taxon>Devosia</taxon>
    </lineage>
</organism>
<comment type="caution">
    <text evidence="1">The sequence shown here is derived from an EMBL/GenBank/DDBJ whole genome shotgun (WGS) entry which is preliminary data.</text>
</comment>
<evidence type="ECO:0000313" key="1">
    <source>
        <dbReference type="EMBL" id="MBS3849616.1"/>
    </source>
</evidence>
<gene>
    <name evidence="1" type="ORF">KD146_13000</name>
</gene>
<sequence>MADSYRAWLRGVIKWQEIAVIDLRDDDGTGKKLQSCGLKTLGEIDKMEGPKLLEIEGMGIGVIKRVRAIIKRCKATERRRRPTSVSYVRTEREFPE</sequence>
<keyword evidence="2" id="KW-1185">Reference proteome</keyword>
<accession>A0A942EGR3</accession>
<dbReference type="Proteomes" id="UP000678281">
    <property type="component" value="Unassembled WGS sequence"/>
</dbReference>
<dbReference type="AlphaFoldDB" id="A0A942EGR3"/>